<sequence>MAVCLARAIAMNQPILDRVWDDRISFLSGLLIDDIREPLVIMARGVYRQKEPSKYRHRDDQVNLGNREKRSFNSLKDRNSDKLGRVVVRVVQGGRRLGGLNWGAMIKQLVKLLGRLKCRSGCCWLYAYHKDQGYIL</sequence>
<organism evidence="3">
    <name type="scientific">Hymenolepis diminuta</name>
    <name type="common">Rat tapeworm</name>
    <dbReference type="NCBI Taxonomy" id="6216"/>
    <lineage>
        <taxon>Eukaryota</taxon>
        <taxon>Metazoa</taxon>
        <taxon>Spiralia</taxon>
        <taxon>Lophotrochozoa</taxon>
        <taxon>Platyhelminthes</taxon>
        <taxon>Cestoda</taxon>
        <taxon>Eucestoda</taxon>
        <taxon>Cyclophyllidea</taxon>
        <taxon>Hymenolepididae</taxon>
        <taxon>Hymenolepis</taxon>
    </lineage>
</organism>
<accession>A0A0R3SMF1</accession>
<dbReference type="AlphaFoldDB" id="A0A0R3SMF1"/>
<evidence type="ECO:0000313" key="1">
    <source>
        <dbReference type="EMBL" id="VDL58432.1"/>
    </source>
</evidence>
<dbReference type="WBParaSite" id="HDID_0000611601-mRNA-1">
    <property type="protein sequence ID" value="HDID_0000611601-mRNA-1"/>
    <property type="gene ID" value="HDID_0000611601"/>
</dbReference>
<dbReference type="STRING" id="6216.A0A0R3SMF1"/>
<dbReference type="EMBL" id="UYSG01004239">
    <property type="protein sequence ID" value="VDL58432.1"/>
    <property type="molecule type" value="Genomic_DNA"/>
</dbReference>
<name>A0A0R3SMF1_HYMDI</name>
<dbReference type="Proteomes" id="UP000274504">
    <property type="component" value="Unassembled WGS sequence"/>
</dbReference>
<evidence type="ECO:0000313" key="3">
    <source>
        <dbReference type="WBParaSite" id="HDID_0000611601-mRNA-1"/>
    </source>
</evidence>
<reference evidence="1 2" key="2">
    <citation type="submission" date="2018-11" db="EMBL/GenBank/DDBJ databases">
        <authorList>
            <consortium name="Pathogen Informatics"/>
        </authorList>
    </citation>
    <scope>NUCLEOTIDE SEQUENCE [LARGE SCALE GENOMIC DNA]</scope>
</reference>
<protein>
    <submittedName>
        <fullName evidence="3">Reverse transcriptase domain-containing protein</fullName>
    </submittedName>
</protein>
<gene>
    <name evidence="1" type="ORF">HDID_LOCUS6114</name>
</gene>
<dbReference type="OrthoDB" id="5590282at2759"/>
<evidence type="ECO:0000313" key="2">
    <source>
        <dbReference type="Proteomes" id="UP000274504"/>
    </source>
</evidence>
<proteinExistence type="predicted"/>
<reference evidence="3" key="1">
    <citation type="submission" date="2017-02" db="UniProtKB">
        <authorList>
            <consortium name="WormBaseParasite"/>
        </authorList>
    </citation>
    <scope>IDENTIFICATION</scope>
</reference>